<dbReference type="PANTHER" id="PTHR47595:SF1">
    <property type="entry name" value="MYB_SANT-LIKE DNA-BINDING DOMAIN-CONTAINING PROTEIN"/>
    <property type="match status" value="1"/>
</dbReference>
<gene>
    <name evidence="3" type="ORF">JRQ81_015045</name>
</gene>
<dbReference type="InterPro" id="IPR044822">
    <property type="entry name" value="Myb_DNA-bind_4"/>
</dbReference>
<evidence type="ECO:0000313" key="4">
    <source>
        <dbReference type="Proteomes" id="UP001142489"/>
    </source>
</evidence>
<organism evidence="3 4">
    <name type="scientific">Phrynocephalus forsythii</name>
    <dbReference type="NCBI Taxonomy" id="171643"/>
    <lineage>
        <taxon>Eukaryota</taxon>
        <taxon>Metazoa</taxon>
        <taxon>Chordata</taxon>
        <taxon>Craniata</taxon>
        <taxon>Vertebrata</taxon>
        <taxon>Euteleostomi</taxon>
        <taxon>Lepidosauria</taxon>
        <taxon>Squamata</taxon>
        <taxon>Bifurcata</taxon>
        <taxon>Unidentata</taxon>
        <taxon>Episquamata</taxon>
        <taxon>Toxicofera</taxon>
        <taxon>Iguania</taxon>
        <taxon>Acrodonta</taxon>
        <taxon>Agamidae</taxon>
        <taxon>Agaminae</taxon>
        <taxon>Phrynocephalus</taxon>
    </lineage>
</organism>
<accession>A0A9Q1B433</accession>
<evidence type="ECO:0000313" key="3">
    <source>
        <dbReference type="EMBL" id="KAJ7332865.1"/>
    </source>
</evidence>
<sequence>MDNEDSLDESQGSTKSNYEIFETISTELGKIGFSRTAEECRTKTKSLRKLYKQAVLHNNTSGSGISKFIWFDEMAQIVRTDTSIRPLQTTESESAGDTGAEAMEGAGDVLVTLDLFESQKFLLSGGSDVSGADTQSTEVCEPSTSGCSTAMSSVVPNSDNSRRCDPSETTNYEATLDPARRFAMLRKRKQRATAAACLDSTLSGFVNWVQRNTESNEKKCKR</sequence>
<reference evidence="3" key="1">
    <citation type="journal article" date="2023" name="DNA Res.">
        <title>Chromosome-level genome assembly of Phrynocephalus forsythii using third-generation DNA sequencing and Hi-C analysis.</title>
        <authorList>
            <person name="Qi Y."/>
            <person name="Zhao W."/>
            <person name="Zhao Y."/>
            <person name="Niu C."/>
            <person name="Cao S."/>
            <person name="Zhang Y."/>
        </authorList>
    </citation>
    <scope>NUCLEOTIDE SEQUENCE</scope>
    <source>
        <tissue evidence="3">Muscle</tissue>
    </source>
</reference>
<protein>
    <recommendedName>
        <fullName evidence="2">Myb/SANT-like DNA-binding domain-containing protein</fullName>
    </recommendedName>
</protein>
<dbReference type="Gene3D" id="1.10.10.60">
    <property type="entry name" value="Homeodomain-like"/>
    <property type="match status" value="1"/>
</dbReference>
<comment type="caution">
    <text evidence="3">The sequence shown here is derived from an EMBL/GenBank/DDBJ whole genome shotgun (WGS) entry which is preliminary data.</text>
</comment>
<keyword evidence="4" id="KW-1185">Reference proteome</keyword>
<dbReference type="OrthoDB" id="9050360at2759"/>
<dbReference type="PANTHER" id="PTHR47595">
    <property type="entry name" value="HEAT SHOCK 70 KDA PROTEIN 14"/>
    <property type="match status" value="1"/>
</dbReference>
<proteinExistence type="predicted"/>
<feature type="domain" description="Myb/SANT-like DNA-binding" evidence="2">
    <location>
        <begin position="11"/>
        <end position="77"/>
    </location>
</feature>
<dbReference type="Pfam" id="PF13837">
    <property type="entry name" value="Myb_DNA-bind_4"/>
    <property type="match status" value="1"/>
</dbReference>
<evidence type="ECO:0000256" key="1">
    <source>
        <dbReference type="SAM" id="MobiDB-lite"/>
    </source>
</evidence>
<feature type="region of interest" description="Disordered" evidence="1">
    <location>
        <begin position="147"/>
        <end position="169"/>
    </location>
</feature>
<dbReference type="EMBL" id="JAPFRF010000005">
    <property type="protein sequence ID" value="KAJ7332865.1"/>
    <property type="molecule type" value="Genomic_DNA"/>
</dbReference>
<feature type="compositionally biased region" description="Polar residues" evidence="1">
    <location>
        <begin position="147"/>
        <end position="159"/>
    </location>
</feature>
<evidence type="ECO:0000259" key="2">
    <source>
        <dbReference type="Pfam" id="PF13837"/>
    </source>
</evidence>
<dbReference type="Proteomes" id="UP001142489">
    <property type="component" value="Unassembled WGS sequence"/>
</dbReference>
<dbReference type="AlphaFoldDB" id="A0A9Q1B433"/>
<name>A0A9Q1B433_9SAUR</name>